<sequence>MQLLHLDTQLYIDILSTLQLNQTENLPWDAVVAKIKALVQAKKPSAWAGIDEFLKSLHSAHNASPAFEDDLNDDDDVLEMIEGVDYLTNEMDEQELGEFPEGEDYDQHYAAFLKDVQDTHAGYNALDEFANLNMDSRQVVESW</sequence>
<dbReference type="EMBL" id="JAAAUY010000051">
    <property type="protein sequence ID" value="KAF9336672.1"/>
    <property type="molecule type" value="Genomic_DNA"/>
</dbReference>
<comment type="caution">
    <text evidence="1">The sequence shown here is derived from an EMBL/GenBank/DDBJ whole genome shotgun (WGS) entry which is preliminary data.</text>
</comment>
<gene>
    <name evidence="1" type="ORF">BG006_007871</name>
</gene>
<evidence type="ECO:0000313" key="2">
    <source>
        <dbReference type="Proteomes" id="UP000696485"/>
    </source>
</evidence>
<evidence type="ECO:0000313" key="1">
    <source>
        <dbReference type="EMBL" id="KAF9336672.1"/>
    </source>
</evidence>
<accession>A0A9P5VQC2</accession>
<keyword evidence="2" id="KW-1185">Reference proteome</keyword>
<protein>
    <submittedName>
        <fullName evidence="1">Uncharacterized protein</fullName>
    </submittedName>
</protein>
<reference evidence="1" key="1">
    <citation type="journal article" date="2020" name="Fungal Divers.">
        <title>Resolving the Mortierellaceae phylogeny through synthesis of multi-gene phylogenetics and phylogenomics.</title>
        <authorList>
            <person name="Vandepol N."/>
            <person name="Liber J."/>
            <person name="Desiro A."/>
            <person name="Na H."/>
            <person name="Kennedy M."/>
            <person name="Barry K."/>
            <person name="Grigoriev I.V."/>
            <person name="Miller A.N."/>
            <person name="O'Donnell K."/>
            <person name="Stajich J.E."/>
            <person name="Bonito G."/>
        </authorList>
    </citation>
    <scope>NUCLEOTIDE SEQUENCE</scope>
    <source>
        <strain evidence="1">NVP1</strain>
    </source>
</reference>
<proteinExistence type="predicted"/>
<name>A0A9P5VQC2_9FUNG</name>
<dbReference type="Proteomes" id="UP000696485">
    <property type="component" value="Unassembled WGS sequence"/>
</dbReference>
<organism evidence="1 2">
    <name type="scientific">Podila minutissima</name>
    <dbReference type="NCBI Taxonomy" id="64525"/>
    <lineage>
        <taxon>Eukaryota</taxon>
        <taxon>Fungi</taxon>
        <taxon>Fungi incertae sedis</taxon>
        <taxon>Mucoromycota</taxon>
        <taxon>Mortierellomycotina</taxon>
        <taxon>Mortierellomycetes</taxon>
        <taxon>Mortierellales</taxon>
        <taxon>Mortierellaceae</taxon>
        <taxon>Podila</taxon>
    </lineage>
</organism>
<dbReference type="AlphaFoldDB" id="A0A9P5VQC2"/>